<keyword evidence="9" id="KW-1185">Reference proteome</keyword>
<dbReference type="PANTHER" id="PTHR32089:SF55">
    <property type="entry name" value="METHYL ACCEPTING SENSORY TRANSDUCER WITH CACHE_2 SMALL MOLECULE BINDING DOMAIN"/>
    <property type="match status" value="1"/>
</dbReference>
<dbReference type="PROSITE" id="PS50111">
    <property type="entry name" value="CHEMOTAXIS_TRANSDUC_2"/>
    <property type="match status" value="1"/>
</dbReference>
<evidence type="ECO:0000313" key="9">
    <source>
        <dbReference type="Proteomes" id="UP000761574"/>
    </source>
</evidence>
<reference evidence="8 9" key="1">
    <citation type="submission" date="2021-05" db="EMBL/GenBank/DDBJ databases">
        <title>Molecular characterization for Shewanella algae harboring chromosomal blaOXA-55-like strains isolated from clinical and environment sample.</title>
        <authorList>
            <person name="Ohama Y."/>
            <person name="Aoki K."/>
            <person name="Harada S."/>
            <person name="Moriya K."/>
            <person name="Ishii Y."/>
            <person name="Tateda K."/>
        </authorList>
    </citation>
    <scope>NUCLEOTIDE SEQUENCE [LARGE SCALE GENOMIC DNA]</scope>
    <source>
        <strain evidence="8 9">LMG 23746</strain>
    </source>
</reference>
<dbReference type="PRINTS" id="PR00260">
    <property type="entry name" value="CHEMTRNSDUCR"/>
</dbReference>
<evidence type="ECO:0008006" key="10">
    <source>
        <dbReference type="Google" id="ProtNLM"/>
    </source>
</evidence>
<comment type="caution">
    <text evidence="8">The sequence shown here is derived from an EMBL/GenBank/DDBJ whole genome shotgun (WGS) entry which is preliminary data.</text>
</comment>
<dbReference type="InterPro" id="IPR003660">
    <property type="entry name" value="HAMP_dom"/>
</dbReference>
<evidence type="ECO:0000256" key="5">
    <source>
        <dbReference type="SAM" id="Phobius"/>
    </source>
</evidence>
<sequence>MFIMIQHIKTSILTALPTAITSLLLIVIGLFSYSTFLDLEDGNRRLVNNTQLAEGFTNVREAFFLLRLATATQNAAEVINSQNKTRQLIAELSKYDMAFLGQANKQKEQLLSAVERYIRLYNEELALAERTGTEPVFTRERRALGPEISDIIRSLVSAITARNHDLGKLADDEIKQAEITILSLILLTIAISLITALVMSNKLVAIINQIKSVVERLAQGDLTHKTNIKGNNELCSLAGDLDCVIDNLRHMITDISQASDHMSQQIGQLNEQSTSNSQALQTHAIETDQVVTAMTEMSATAQNVAGDAASAAQFTQQANAQADKSKQAVEQATSRVVALVGEVDKAATTIGEMNENTRQIASVLNVIGEIAEQTNLLALNAAIEAARAGEQGRGFAVVADEVRALAARTQASTSEINTMLERLRSGAEQAVAAMDQTKRSCQDAADNTGLVTDNLDGLVAHVFDINGLSNQIATAAEEQSAVSEEINRNLSTIREMVDELNHSANATLASATSLAATKEQLSAVVANFKL</sequence>
<dbReference type="InterPro" id="IPR004089">
    <property type="entry name" value="MCPsignal_dom"/>
</dbReference>
<dbReference type="SMART" id="SM00283">
    <property type="entry name" value="MA"/>
    <property type="match status" value="1"/>
</dbReference>
<evidence type="ECO:0000259" key="7">
    <source>
        <dbReference type="PROSITE" id="PS50885"/>
    </source>
</evidence>
<gene>
    <name evidence="8" type="ORF">TUM4630_12000</name>
</gene>
<evidence type="ECO:0000256" key="4">
    <source>
        <dbReference type="PROSITE-ProRule" id="PRU00284"/>
    </source>
</evidence>
<evidence type="ECO:0000313" key="8">
    <source>
        <dbReference type="EMBL" id="GIU44990.1"/>
    </source>
</evidence>
<accession>A0ABQ4PBN6</accession>
<name>A0ABQ4PBN6_9GAMM</name>
<feature type="domain" description="Methyl-accepting transducer" evidence="6">
    <location>
        <begin position="258"/>
        <end position="494"/>
    </location>
</feature>
<dbReference type="PANTHER" id="PTHR32089">
    <property type="entry name" value="METHYL-ACCEPTING CHEMOTAXIS PROTEIN MCPB"/>
    <property type="match status" value="1"/>
</dbReference>
<dbReference type="EMBL" id="BPFB01000011">
    <property type="protein sequence ID" value="GIU44990.1"/>
    <property type="molecule type" value="Genomic_DNA"/>
</dbReference>
<dbReference type="Pfam" id="PF00015">
    <property type="entry name" value="MCPsignal"/>
    <property type="match status" value="1"/>
</dbReference>
<evidence type="ECO:0000256" key="3">
    <source>
        <dbReference type="ARBA" id="ARBA00029447"/>
    </source>
</evidence>
<dbReference type="SMART" id="SM00304">
    <property type="entry name" value="HAMP"/>
    <property type="match status" value="1"/>
</dbReference>
<feature type="domain" description="HAMP" evidence="7">
    <location>
        <begin position="201"/>
        <end position="253"/>
    </location>
</feature>
<dbReference type="SUPFAM" id="SSF58104">
    <property type="entry name" value="Methyl-accepting chemotaxis protein (MCP) signaling domain"/>
    <property type="match status" value="1"/>
</dbReference>
<organism evidence="8 9">
    <name type="scientific">Shewanella algidipiscicola</name>
    <dbReference type="NCBI Taxonomy" id="614070"/>
    <lineage>
        <taxon>Bacteria</taxon>
        <taxon>Pseudomonadati</taxon>
        <taxon>Pseudomonadota</taxon>
        <taxon>Gammaproteobacteria</taxon>
        <taxon>Alteromonadales</taxon>
        <taxon>Shewanellaceae</taxon>
        <taxon>Shewanella</taxon>
    </lineage>
</organism>
<dbReference type="Proteomes" id="UP000761574">
    <property type="component" value="Unassembled WGS sequence"/>
</dbReference>
<keyword evidence="5" id="KW-1133">Transmembrane helix</keyword>
<dbReference type="CDD" id="cd11386">
    <property type="entry name" value="MCP_signal"/>
    <property type="match status" value="1"/>
</dbReference>
<dbReference type="Pfam" id="PF00672">
    <property type="entry name" value="HAMP"/>
    <property type="match status" value="1"/>
</dbReference>
<dbReference type="PROSITE" id="PS50885">
    <property type="entry name" value="HAMP"/>
    <property type="match status" value="1"/>
</dbReference>
<comment type="similarity">
    <text evidence="3">Belongs to the methyl-accepting chemotaxis (MCP) protein family.</text>
</comment>
<feature type="transmembrane region" description="Helical" evidence="5">
    <location>
        <begin position="179"/>
        <end position="199"/>
    </location>
</feature>
<dbReference type="InterPro" id="IPR004090">
    <property type="entry name" value="Chemotax_Me-accpt_rcpt"/>
</dbReference>
<evidence type="ECO:0000256" key="2">
    <source>
        <dbReference type="ARBA" id="ARBA00023224"/>
    </source>
</evidence>
<keyword evidence="5" id="KW-0472">Membrane</keyword>
<evidence type="ECO:0000256" key="1">
    <source>
        <dbReference type="ARBA" id="ARBA00004370"/>
    </source>
</evidence>
<keyword evidence="2 4" id="KW-0807">Transducer</keyword>
<feature type="transmembrane region" description="Helical" evidence="5">
    <location>
        <begin position="12"/>
        <end position="33"/>
    </location>
</feature>
<comment type="subcellular location">
    <subcellularLocation>
        <location evidence="1">Membrane</location>
    </subcellularLocation>
</comment>
<proteinExistence type="inferred from homology"/>
<keyword evidence="5" id="KW-0812">Transmembrane</keyword>
<dbReference type="Gene3D" id="1.10.287.950">
    <property type="entry name" value="Methyl-accepting chemotaxis protein"/>
    <property type="match status" value="1"/>
</dbReference>
<evidence type="ECO:0000259" key="6">
    <source>
        <dbReference type="PROSITE" id="PS50111"/>
    </source>
</evidence>
<protein>
    <recommendedName>
        <fullName evidence="10">Methyl-accepting chemotaxis protein</fullName>
    </recommendedName>
</protein>